<dbReference type="InterPro" id="IPR029068">
    <property type="entry name" value="Glyas_Bleomycin-R_OHBP_Dase"/>
</dbReference>
<reference evidence="2" key="1">
    <citation type="journal article" date="2019" name="Int. J. Syst. Evol. Microbiol.">
        <title>The Global Catalogue of Microorganisms (GCM) 10K type strain sequencing project: providing services to taxonomists for standard genome sequencing and annotation.</title>
        <authorList>
            <consortium name="The Broad Institute Genomics Platform"/>
            <consortium name="The Broad Institute Genome Sequencing Center for Infectious Disease"/>
            <person name="Wu L."/>
            <person name="Ma J."/>
        </authorList>
    </citation>
    <scope>NUCLEOTIDE SEQUENCE [LARGE SCALE GENOMIC DNA]</scope>
    <source>
        <strain evidence="2">CGMCC 1.9106</strain>
    </source>
</reference>
<evidence type="ECO:0000313" key="2">
    <source>
        <dbReference type="Proteomes" id="UP001596392"/>
    </source>
</evidence>
<dbReference type="Proteomes" id="UP001596392">
    <property type="component" value="Unassembled WGS sequence"/>
</dbReference>
<protein>
    <submittedName>
        <fullName evidence="1">Uncharacterized protein</fullName>
    </submittedName>
</protein>
<comment type="caution">
    <text evidence="1">The sequence shown here is derived from an EMBL/GenBank/DDBJ whole genome shotgun (WGS) entry which is preliminary data.</text>
</comment>
<dbReference type="SUPFAM" id="SSF54593">
    <property type="entry name" value="Glyoxalase/Bleomycin resistance protein/Dihydroxybiphenyl dioxygenase"/>
    <property type="match status" value="1"/>
</dbReference>
<keyword evidence="2" id="KW-1185">Reference proteome</keyword>
<organism evidence="1 2">
    <name type="scientific">Catellatospora aurea</name>
    <dbReference type="NCBI Taxonomy" id="1337874"/>
    <lineage>
        <taxon>Bacteria</taxon>
        <taxon>Bacillati</taxon>
        <taxon>Actinomycetota</taxon>
        <taxon>Actinomycetes</taxon>
        <taxon>Micromonosporales</taxon>
        <taxon>Micromonosporaceae</taxon>
        <taxon>Catellatospora</taxon>
    </lineage>
</organism>
<dbReference type="RefSeq" id="WP_376808598.1">
    <property type="nucleotide sequence ID" value="NZ_JBHTAC010000029.1"/>
</dbReference>
<dbReference type="Gene3D" id="3.10.180.10">
    <property type="entry name" value="2,3-Dihydroxybiphenyl 1,2-Dioxygenase, domain 1"/>
    <property type="match status" value="1"/>
</dbReference>
<accession>A0ABW2H096</accession>
<dbReference type="EMBL" id="JBHTAC010000029">
    <property type="protein sequence ID" value="MFC7245685.1"/>
    <property type="molecule type" value="Genomic_DNA"/>
</dbReference>
<name>A0ABW2H096_9ACTN</name>
<proteinExistence type="predicted"/>
<evidence type="ECO:0000313" key="1">
    <source>
        <dbReference type="EMBL" id="MFC7245685.1"/>
    </source>
</evidence>
<gene>
    <name evidence="1" type="ORF">ACFQO7_24690</name>
</gene>
<sequence length="58" mass="6153">MDEALATTTAVGATLLKPAQKVEWGGYSGYFADPDAPVGEVAYDPFRPLDEAGLREPP</sequence>